<dbReference type="PRINTS" id="PR00344">
    <property type="entry name" value="BCTRLSENSOR"/>
</dbReference>
<evidence type="ECO:0000256" key="4">
    <source>
        <dbReference type="ARBA" id="ARBA00022475"/>
    </source>
</evidence>
<name>A0A3L8PWX4_9GAMM</name>
<keyword evidence="10" id="KW-0812">Transmembrane</keyword>
<dbReference type="InterPro" id="IPR004358">
    <property type="entry name" value="Sig_transdc_His_kin-like_C"/>
</dbReference>
<dbReference type="PANTHER" id="PTHR44936">
    <property type="entry name" value="SENSOR PROTEIN CREC"/>
    <property type="match status" value="1"/>
</dbReference>
<evidence type="ECO:0000259" key="11">
    <source>
        <dbReference type="PROSITE" id="PS50109"/>
    </source>
</evidence>
<dbReference type="GO" id="GO:0005524">
    <property type="term" value="F:ATP binding"/>
    <property type="evidence" value="ECO:0007669"/>
    <property type="project" value="UniProtKB-KW"/>
</dbReference>
<keyword evidence="4" id="KW-1003">Cell membrane</keyword>
<dbReference type="InterPro" id="IPR003594">
    <property type="entry name" value="HATPase_dom"/>
</dbReference>
<organism evidence="13 14">
    <name type="scientific">Parashewanella curva</name>
    <dbReference type="NCBI Taxonomy" id="2338552"/>
    <lineage>
        <taxon>Bacteria</taxon>
        <taxon>Pseudomonadati</taxon>
        <taxon>Pseudomonadota</taxon>
        <taxon>Gammaproteobacteria</taxon>
        <taxon>Alteromonadales</taxon>
        <taxon>Shewanellaceae</taxon>
        <taxon>Parashewanella</taxon>
    </lineage>
</organism>
<accession>A0A3L8PWX4</accession>
<dbReference type="GO" id="GO:0000155">
    <property type="term" value="F:phosphorelay sensor kinase activity"/>
    <property type="evidence" value="ECO:0007669"/>
    <property type="project" value="InterPro"/>
</dbReference>
<keyword evidence="10" id="KW-1133">Transmembrane helix</keyword>
<evidence type="ECO:0000313" key="14">
    <source>
        <dbReference type="Proteomes" id="UP000281474"/>
    </source>
</evidence>
<dbReference type="InterPro" id="IPR003661">
    <property type="entry name" value="HisK_dim/P_dom"/>
</dbReference>
<comment type="catalytic activity">
    <reaction evidence="1">
        <text>ATP + protein L-histidine = ADP + protein N-phospho-L-histidine.</text>
        <dbReference type="EC" id="2.7.13.3"/>
    </reaction>
</comment>
<protein>
    <recommendedName>
        <fullName evidence="3">histidine kinase</fullName>
        <ecNumber evidence="3">2.7.13.3</ecNumber>
    </recommendedName>
</protein>
<reference evidence="13 14" key="1">
    <citation type="submission" date="2018-09" db="EMBL/GenBank/DDBJ databases">
        <title>Phylogeny of the Shewanellaceae, and recommendation for two new genera, Pseudoshewanella and Parashewanella.</title>
        <authorList>
            <person name="Wang G."/>
        </authorList>
    </citation>
    <scope>NUCLEOTIDE SEQUENCE [LARGE SCALE GENOMIC DNA]</scope>
    <source>
        <strain evidence="13 14">C51</strain>
    </source>
</reference>
<feature type="transmembrane region" description="Helical" evidence="10">
    <location>
        <begin position="193"/>
        <end position="211"/>
    </location>
</feature>
<dbReference type="Gene3D" id="3.30.565.10">
    <property type="entry name" value="Histidine kinase-like ATPase, C-terminal domain"/>
    <property type="match status" value="1"/>
</dbReference>
<evidence type="ECO:0000259" key="12">
    <source>
        <dbReference type="PROSITE" id="PS50885"/>
    </source>
</evidence>
<dbReference type="PROSITE" id="PS50885">
    <property type="entry name" value="HAMP"/>
    <property type="match status" value="1"/>
</dbReference>
<sequence>MLNYFTFSFRSMLGQMLSLTLIFLVVVLVAIVVIPILKMQKDIDPIKQTVQYSLDDIRTFVFAPKGQETAQNIKDSERIKIVRAYNPDFQYYVKVNDDVYSSTETSEALWAKMFDLPNVTQMERKLADIEDCANVSLRMYKKTAKGLGYVFSSLCGSKEIYYEVSGIANPVPQFQGWLTSDLQSWLWRNSKTYVYLTLGVMVIAFLVVFITTKSIRRVAKVAQSFDPDSIDHTLPESGLPNEVLPLIQAINQMINKIDDSKEQQNFFLSTAAHEMRTPLAILRTRIEELSSGEVKEQLKQDIYRLTKLVNDLLKLMRIKTPEQFSKHIEIVEIIKTVIAERAPNALMNEVELSFYSEINSFEILGDKGLFEVAIANLIDNAVSFSPKGAEVSISIDSKGTITVIDQGQGISPKVMPRLFEPFAKAPPNRDGHGLGLAIVKAIINLHRGEINAYNFPSSGAKFSITFKE</sequence>
<feature type="transmembrane region" description="Helical" evidence="10">
    <location>
        <begin position="12"/>
        <end position="37"/>
    </location>
</feature>
<evidence type="ECO:0000256" key="9">
    <source>
        <dbReference type="ARBA" id="ARBA00022840"/>
    </source>
</evidence>
<dbReference type="EC" id="2.7.13.3" evidence="3"/>
<comment type="subcellular location">
    <subcellularLocation>
        <location evidence="2">Cell membrane</location>
        <topology evidence="2">Multi-pass membrane protein</topology>
    </subcellularLocation>
</comment>
<evidence type="ECO:0000256" key="5">
    <source>
        <dbReference type="ARBA" id="ARBA00022553"/>
    </source>
</evidence>
<feature type="domain" description="HAMP" evidence="12">
    <location>
        <begin position="209"/>
        <end position="262"/>
    </location>
</feature>
<dbReference type="SMART" id="SM00388">
    <property type="entry name" value="HisKA"/>
    <property type="match status" value="1"/>
</dbReference>
<dbReference type="Pfam" id="PF00512">
    <property type="entry name" value="HisKA"/>
    <property type="match status" value="1"/>
</dbReference>
<dbReference type="GO" id="GO:0005886">
    <property type="term" value="C:plasma membrane"/>
    <property type="evidence" value="ECO:0007669"/>
    <property type="project" value="UniProtKB-SubCell"/>
</dbReference>
<dbReference type="InterPro" id="IPR036097">
    <property type="entry name" value="HisK_dim/P_sf"/>
</dbReference>
<dbReference type="SUPFAM" id="SSF47384">
    <property type="entry name" value="Homodimeric domain of signal transducing histidine kinase"/>
    <property type="match status" value="1"/>
</dbReference>
<dbReference type="OrthoDB" id="9809766at2"/>
<evidence type="ECO:0000256" key="6">
    <source>
        <dbReference type="ARBA" id="ARBA00022679"/>
    </source>
</evidence>
<feature type="domain" description="Histidine kinase" evidence="11">
    <location>
        <begin position="270"/>
        <end position="468"/>
    </location>
</feature>
<dbReference type="InterPro" id="IPR050980">
    <property type="entry name" value="2C_sensor_his_kinase"/>
</dbReference>
<keyword evidence="7" id="KW-0547">Nucleotide-binding</keyword>
<evidence type="ECO:0000256" key="7">
    <source>
        <dbReference type="ARBA" id="ARBA00022741"/>
    </source>
</evidence>
<dbReference type="PROSITE" id="PS50109">
    <property type="entry name" value="HIS_KIN"/>
    <property type="match status" value="1"/>
</dbReference>
<dbReference type="CDD" id="cd00082">
    <property type="entry name" value="HisKA"/>
    <property type="match status" value="1"/>
</dbReference>
<dbReference type="SMART" id="SM00387">
    <property type="entry name" value="HATPase_c"/>
    <property type="match status" value="1"/>
</dbReference>
<dbReference type="Pfam" id="PF00672">
    <property type="entry name" value="HAMP"/>
    <property type="match status" value="1"/>
</dbReference>
<evidence type="ECO:0000313" key="13">
    <source>
        <dbReference type="EMBL" id="RLV59876.1"/>
    </source>
</evidence>
<dbReference type="InterPro" id="IPR036890">
    <property type="entry name" value="HATPase_C_sf"/>
</dbReference>
<dbReference type="Gene3D" id="1.10.287.130">
    <property type="match status" value="1"/>
</dbReference>
<dbReference type="PANTHER" id="PTHR44936:SF10">
    <property type="entry name" value="SENSOR PROTEIN RSTB"/>
    <property type="match status" value="1"/>
</dbReference>
<dbReference type="CDD" id="cd00075">
    <property type="entry name" value="HATPase"/>
    <property type="match status" value="1"/>
</dbReference>
<gene>
    <name evidence="13" type="ORF">D5018_09915</name>
</gene>
<keyword evidence="5" id="KW-0597">Phosphoprotein</keyword>
<dbReference type="EMBL" id="QZEI01000025">
    <property type="protein sequence ID" value="RLV59876.1"/>
    <property type="molecule type" value="Genomic_DNA"/>
</dbReference>
<keyword evidence="9" id="KW-0067">ATP-binding</keyword>
<proteinExistence type="predicted"/>
<comment type="caution">
    <text evidence="13">The sequence shown here is derived from an EMBL/GenBank/DDBJ whole genome shotgun (WGS) entry which is preliminary data.</text>
</comment>
<dbReference type="AlphaFoldDB" id="A0A3L8PWX4"/>
<keyword evidence="10" id="KW-0472">Membrane</keyword>
<evidence type="ECO:0000256" key="3">
    <source>
        <dbReference type="ARBA" id="ARBA00012438"/>
    </source>
</evidence>
<dbReference type="Proteomes" id="UP000281474">
    <property type="component" value="Unassembled WGS sequence"/>
</dbReference>
<keyword evidence="14" id="KW-1185">Reference proteome</keyword>
<dbReference type="SUPFAM" id="SSF55874">
    <property type="entry name" value="ATPase domain of HSP90 chaperone/DNA topoisomerase II/histidine kinase"/>
    <property type="match status" value="1"/>
</dbReference>
<dbReference type="InterPro" id="IPR003660">
    <property type="entry name" value="HAMP_dom"/>
</dbReference>
<evidence type="ECO:0000256" key="1">
    <source>
        <dbReference type="ARBA" id="ARBA00000085"/>
    </source>
</evidence>
<dbReference type="Pfam" id="PF02518">
    <property type="entry name" value="HATPase_c"/>
    <property type="match status" value="1"/>
</dbReference>
<dbReference type="RefSeq" id="WP_121838844.1">
    <property type="nucleotide sequence ID" value="NZ_ML014774.1"/>
</dbReference>
<evidence type="ECO:0000256" key="10">
    <source>
        <dbReference type="SAM" id="Phobius"/>
    </source>
</evidence>
<evidence type="ECO:0000256" key="8">
    <source>
        <dbReference type="ARBA" id="ARBA00022777"/>
    </source>
</evidence>
<dbReference type="InterPro" id="IPR005467">
    <property type="entry name" value="His_kinase_dom"/>
</dbReference>
<evidence type="ECO:0000256" key="2">
    <source>
        <dbReference type="ARBA" id="ARBA00004651"/>
    </source>
</evidence>
<keyword evidence="6" id="KW-0808">Transferase</keyword>
<keyword evidence="8 13" id="KW-0418">Kinase</keyword>